<evidence type="ECO:0000313" key="6">
    <source>
        <dbReference type="Proteomes" id="UP000659654"/>
    </source>
</evidence>
<keyword evidence="1" id="KW-0732">Signal</keyword>
<dbReference type="SMR" id="A0A1I7S2F4"/>
<evidence type="ECO:0000259" key="2">
    <source>
        <dbReference type="PROSITE" id="PS51767"/>
    </source>
</evidence>
<evidence type="ECO:0000313" key="5">
    <source>
        <dbReference type="Proteomes" id="UP000095284"/>
    </source>
</evidence>
<proteinExistence type="predicted"/>
<gene>
    <name evidence="3" type="ORF">BXYJ_LOCUS8555</name>
</gene>
<dbReference type="SUPFAM" id="SSF50630">
    <property type="entry name" value="Acid proteases"/>
    <property type="match status" value="1"/>
</dbReference>
<dbReference type="AlphaFoldDB" id="A0A1I7S2F4"/>
<keyword evidence="6" id="KW-1185">Reference proteome</keyword>
<feature type="domain" description="Peptidase A1" evidence="2">
    <location>
        <begin position="21"/>
        <end position="339"/>
    </location>
</feature>
<evidence type="ECO:0000256" key="1">
    <source>
        <dbReference type="SAM" id="SignalP"/>
    </source>
</evidence>
<reference evidence="7" key="1">
    <citation type="submission" date="2016-11" db="UniProtKB">
        <authorList>
            <consortium name="WormBaseParasite"/>
        </authorList>
    </citation>
    <scope>IDENTIFICATION</scope>
</reference>
<dbReference type="WBParaSite" id="BXY_0718300.1">
    <property type="protein sequence ID" value="BXY_0718300.1"/>
    <property type="gene ID" value="BXY_0718300"/>
</dbReference>
<dbReference type="Proteomes" id="UP000659654">
    <property type="component" value="Unassembled WGS sequence"/>
</dbReference>
<reference evidence="4" key="2">
    <citation type="submission" date="2020-08" db="EMBL/GenBank/DDBJ databases">
        <authorList>
            <person name="Kikuchi T."/>
        </authorList>
    </citation>
    <scope>NUCLEOTIDE SEQUENCE</scope>
    <source>
        <strain evidence="3">Ka4C1</strain>
    </source>
</reference>
<protein>
    <submittedName>
        <fullName evidence="3">(pine wood nematode) hypothetical protein</fullName>
    </submittedName>
    <submittedName>
        <fullName evidence="7">Peptidase A1 domain-containing protein</fullName>
    </submittedName>
</protein>
<dbReference type="InterPro" id="IPR033121">
    <property type="entry name" value="PEPTIDASE_A1"/>
</dbReference>
<feature type="signal peptide" evidence="1">
    <location>
        <begin position="1"/>
        <end position="16"/>
    </location>
</feature>
<evidence type="ECO:0000313" key="4">
    <source>
        <dbReference type="EMBL" id="CAG9114594.1"/>
    </source>
</evidence>
<dbReference type="EMBL" id="CAJFCV020000004">
    <property type="protein sequence ID" value="CAG9114594.1"/>
    <property type="molecule type" value="Genomic_DNA"/>
</dbReference>
<accession>A0A1I7S2F4</accession>
<feature type="chain" id="PRO_5035359706" evidence="1">
    <location>
        <begin position="17"/>
        <end position="361"/>
    </location>
</feature>
<dbReference type="Proteomes" id="UP000095284">
    <property type="component" value="Unplaced"/>
</dbReference>
<evidence type="ECO:0000313" key="3">
    <source>
        <dbReference type="EMBL" id="CAD5225459.1"/>
    </source>
</evidence>
<dbReference type="Pfam" id="PF00026">
    <property type="entry name" value="Asp"/>
    <property type="match status" value="1"/>
</dbReference>
<organism evidence="5 7">
    <name type="scientific">Bursaphelenchus xylophilus</name>
    <name type="common">Pinewood nematode worm</name>
    <name type="synonym">Aphelenchoides xylophilus</name>
    <dbReference type="NCBI Taxonomy" id="6326"/>
    <lineage>
        <taxon>Eukaryota</taxon>
        <taxon>Metazoa</taxon>
        <taxon>Ecdysozoa</taxon>
        <taxon>Nematoda</taxon>
        <taxon>Chromadorea</taxon>
        <taxon>Rhabditida</taxon>
        <taxon>Tylenchina</taxon>
        <taxon>Tylenchomorpha</taxon>
        <taxon>Aphelenchoidea</taxon>
        <taxon>Aphelenchoididae</taxon>
        <taxon>Bursaphelenchus</taxon>
    </lineage>
</organism>
<sequence>MKSCLFLPFLFILCQGYINDFYINVTFPGYNATRSFIIDTIGDDDFIWQTKAYGGIIGEENTFDEKKSKTYHGGGYYFRTDFVDGGKNCRIGGMMSIDDVSLLPYKNYNAYFGLAYNSTCGENALHRTTAFNGKVRAGRLSFRKFENPNQRKVGLALVDTFPHNYLCLHQSVTDDLKIRQTAVAVGAKVANNRVIGEIRYYKDSYWRVPATTLKIGKTEYDVQPWSNLATFDTTSDKITLPIKYFELVANATNAVYINETKKYMVDCGQEVALEIGLDKLRFKIQPTALLRREKADYTKCELLLKPGTSRTSSYFTLGVPFFVNNGVCFGRLRMIFYNAKYDQNKPVFPDTWGAYLSIRNE</sequence>
<dbReference type="EMBL" id="CAJFDI010000004">
    <property type="protein sequence ID" value="CAD5225459.1"/>
    <property type="molecule type" value="Genomic_DNA"/>
</dbReference>
<dbReference type="Gene3D" id="2.40.70.10">
    <property type="entry name" value="Acid Proteases"/>
    <property type="match status" value="1"/>
</dbReference>
<name>A0A1I7S2F4_BURXY</name>
<evidence type="ECO:0000313" key="7">
    <source>
        <dbReference type="WBParaSite" id="BXY_0718300.1"/>
    </source>
</evidence>
<dbReference type="InterPro" id="IPR021109">
    <property type="entry name" value="Peptidase_aspartic_dom_sf"/>
</dbReference>
<dbReference type="PROSITE" id="PS51767">
    <property type="entry name" value="PEPTIDASE_A1"/>
    <property type="match status" value="1"/>
</dbReference>
<dbReference type="Proteomes" id="UP000582659">
    <property type="component" value="Unassembled WGS sequence"/>
</dbReference>